<dbReference type="eggNOG" id="COG0739">
    <property type="taxonomic scope" value="Bacteria"/>
</dbReference>
<evidence type="ECO:0000259" key="3">
    <source>
        <dbReference type="Pfam" id="PF01551"/>
    </source>
</evidence>
<feature type="region of interest" description="Disordered" evidence="1">
    <location>
        <begin position="1"/>
        <end position="55"/>
    </location>
</feature>
<keyword evidence="2" id="KW-0472">Membrane</keyword>
<evidence type="ECO:0000256" key="2">
    <source>
        <dbReference type="SAM" id="Phobius"/>
    </source>
</evidence>
<dbReference type="RefSeq" id="WP_007000625.1">
    <property type="nucleotide sequence ID" value="NZ_JH992955.1"/>
</dbReference>
<dbReference type="AlphaFoldDB" id="K9F2A6"/>
<name>K9F2A6_9ACTO</name>
<dbReference type="PATRIC" id="fig|883066.3.peg.426"/>
<evidence type="ECO:0000256" key="1">
    <source>
        <dbReference type="SAM" id="MobiDB-lite"/>
    </source>
</evidence>
<feature type="transmembrane region" description="Helical" evidence="2">
    <location>
        <begin position="151"/>
        <end position="170"/>
    </location>
</feature>
<keyword evidence="5" id="KW-1185">Reference proteome</keyword>
<dbReference type="PANTHER" id="PTHR21666:SF291">
    <property type="entry name" value="STAGE II SPORULATION PROTEIN Q"/>
    <property type="match status" value="1"/>
</dbReference>
<evidence type="ECO:0000313" key="4">
    <source>
        <dbReference type="EMBL" id="EKU95620.1"/>
    </source>
</evidence>
<gene>
    <name evidence="4" type="ORF">HMPREF9233_00407</name>
</gene>
<dbReference type="EMBL" id="AGWL01000002">
    <property type="protein sequence ID" value="EKU95620.1"/>
    <property type="molecule type" value="Genomic_DNA"/>
</dbReference>
<dbReference type="GO" id="GO:0004222">
    <property type="term" value="F:metalloendopeptidase activity"/>
    <property type="evidence" value="ECO:0007669"/>
    <property type="project" value="TreeGrafter"/>
</dbReference>
<dbReference type="InterPro" id="IPR011055">
    <property type="entry name" value="Dup_hybrid_motif"/>
</dbReference>
<evidence type="ECO:0000313" key="5">
    <source>
        <dbReference type="Proteomes" id="UP000009888"/>
    </source>
</evidence>
<reference evidence="4 5" key="1">
    <citation type="submission" date="2012-09" db="EMBL/GenBank/DDBJ databases">
        <title>The Genome Sequence of Actinobaculum massiliae ACS-171-V-COL2.</title>
        <authorList>
            <consortium name="The Broad Institute Genome Sequencing Platform"/>
            <person name="Earl A."/>
            <person name="Ward D."/>
            <person name="Feldgarden M."/>
            <person name="Gevers D."/>
            <person name="Saerens B."/>
            <person name="Vaneechoutte M."/>
            <person name="Walker B."/>
            <person name="Young S.K."/>
            <person name="Zeng Q."/>
            <person name="Gargeya S."/>
            <person name="Fitzgerald M."/>
            <person name="Haas B."/>
            <person name="Abouelleil A."/>
            <person name="Alvarado L."/>
            <person name="Arachchi H.M."/>
            <person name="Berlin A."/>
            <person name="Chapman S.B."/>
            <person name="Goldberg J."/>
            <person name="Griggs A."/>
            <person name="Gujja S."/>
            <person name="Hansen M."/>
            <person name="Howarth C."/>
            <person name="Imamovic A."/>
            <person name="Larimer J."/>
            <person name="McCowen C."/>
            <person name="Montmayeur A."/>
            <person name="Murphy C."/>
            <person name="Neiman D."/>
            <person name="Pearson M."/>
            <person name="Priest M."/>
            <person name="Roberts A."/>
            <person name="Saif S."/>
            <person name="Shea T."/>
            <person name="Sisk P."/>
            <person name="Sykes S."/>
            <person name="Wortman J."/>
            <person name="Nusbaum C."/>
            <person name="Birren B."/>
        </authorList>
    </citation>
    <scope>NUCLEOTIDE SEQUENCE [LARGE SCALE GENOMIC DNA]</scope>
    <source>
        <strain evidence="5">ACS-171-V-Col2</strain>
    </source>
</reference>
<dbReference type="InterPro" id="IPR016047">
    <property type="entry name" value="M23ase_b-sheet_dom"/>
</dbReference>
<dbReference type="InterPro" id="IPR050570">
    <property type="entry name" value="Cell_wall_metabolism_enzyme"/>
</dbReference>
<accession>K9F2A6</accession>
<comment type="caution">
    <text evidence="4">The sequence shown here is derived from an EMBL/GenBank/DDBJ whole genome shotgun (WGS) entry which is preliminary data.</text>
</comment>
<feature type="compositionally biased region" description="Basic residues" evidence="1">
    <location>
        <begin position="42"/>
        <end position="55"/>
    </location>
</feature>
<dbReference type="Proteomes" id="UP000009888">
    <property type="component" value="Unassembled WGS sequence"/>
</dbReference>
<dbReference type="Pfam" id="PF01551">
    <property type="entry name" value="Peptidase_M23"/>
    <property type="match status" value="1"/>
</dbReference>
<dbReference type="PANTHER" id="PTHR21666">
    <property type="entry name" value="PEPTIDASE-RELATED"/>
    <property type="match status" value="1"/>
</dbReference>
<dbReference type="STRING" id="202789.GCA_001457435_01729"/>
<sequence length="387" mass="40450">MLDEGNGARRSRIELRSLDTRPRTRREARLAQKMEEAASARRAAKAASARRSRRAAHGEGLSIEALLARAEAPTRRAAKHAAPSVEAGTEVLSARELATQASEAIALGRSENEKYAREAHARQAEACQAEAREADASRAPRFDLDSARRRLVLFGTAVAAALAIPAAMTLQGSASQPLTESVVATAQAEWTTPASLTGASTAELRSQAKAAAQTPSLSCATTGGASGTRAALAVPTSNLIVMPLQTGVYRVSSPFGARVDPITGGASVHAGQDYAAPAGTPIHAVADGTVLHAGEGIEGRSNNLIIVEHQVGDLKFQSWYIHMYDDGVLVQEGDVVKAGQIIGTVGSNGYSTGPHLHLEIHDAEGELVDPAQFLTDHAAVPVEDLCS</sequence>
<dbReference type="Gene3D" id="2.70.70.10">
    <property type="entry name" value="Glucose Permease (Domain IIA)"/>
    <property type="match status" value="1"/>
</dbReference>
<feature type="domain" description="M23ase beta-sheet core" evidence="3">
    <location>
        <begin position="268"/>
        <end position="370"/>
    </location>
</feature>
<dbReference type="CDD" id="cd12797">
    <property type="entry name" value="M23_peptidase"/>
    <property type="match status" value="1"/>
</dbReference>
<protein>
    <recommendedName>
        <fullName evidence="3">M23ase beta-sheet core domain-containing protein</fullName>
    </recommendedName>
</protein>
<feature type="compositionally biased region" description="Basic and acidic residues" evidence="1">
    <location>
        <begin position="11"/>
        <end position="39"/>
    </location>
</feature>
<dbReference type="SUPFAM" id="SSF51261">
    <property type="entry name" value="Duplicated hybrid motif"/>
    <property type="match status" value="1"/>
</dbReference>
<dbReference type="HOGENOM" id="CLU_029425_3_2_11"/>
<keyword evidence="2" id="KW-1133">Transmembrane helix</keyword>
<organism evidence="4 5">
    <name type="scientific">Actinobaculum massiliense ACS-171-V-Col2</name>
    <dbReference type="NCBI Taxonomy" id="883066"/>
    <lineage>
        <taxon>Bacteria</taxon>
        <taxon>Bacillati</taxon>
        <taxon>Actinomycetota</taxon>
        <taxon>Actinomycetes</taxon>
        <taxon>Actinomycetales</taxon>
        <taxon>Actinomycetaceae</taxon>
        <taxon>Actinobaculum</taxon>
    </lineage>
</organism>
<keyword evidence="2" id="KW-0812">Transmembrane</keyword>
<proteinExistence type="predicted"/>